<name>E3K8F2_PUCGT</name>
<reference evidence="2" key="2">
    <citation type="journal article" date="2011" name="Proc. Natl. Acad. Sci. U.S.A.">
        <title>Obligate biotrophy features unraveled by the genomic analysis of rust fungi.</title>
        <authorList>
            <person name="Duplessis S."/>
            <person name="Cuomo C.A."/>
            <person name="Lin Y.-C."/>
            <person name="Aerts A."/>
            <person name="Tisserant E."/>
            <person name="Veneault-Fourrey C."/>
            <person name="Joly D.L."/>
            <person name="Hacquard S."/>
            <person name="Amselem J."/>
            <person name="Cantarel B.L."/>
            <person name="Chiu R."/>
            <person name="Coutinho P.M."/>
            <person name="Feau N."/>
            <person name="Field M."/>
            <person name="Frey P."/>
            <person name="Gelhaye E."/>
            <person name="Goldberg J."/>
            <person name="Grabherr M.G."/>
            <person name="Kodira C.D."/>
            <person name="Kohler A."/>
            <person name="Kuees U."/>
            <person name="Lindquist E.A."/>
            <person name="Lucas S.M."/>
            <person name="Mago R."/>
            <person name="Mauceli E."/>
            <person name="Morin E."/>
            <person name="Murat C."/>
            <person name="Pangilinan J.L."/>
            <person name="Park R."/>
            <person name="Pearson M."/>
            <person name="Quesneville H."/>
            <person name="Rouhier N."/>
            <person name="Sakthikumar S."/>
            <person name="Salamov A.A."/>
            <person name="Schmutz J."/>
            <person name="Selles B."/>
            <person name="Shapiro H."/>
            <person name="Tanguay P."/>
            <person name="Tuskan G.A."/>
            <person name="Henrissat B."/>
            <person name="Van de Peer Y."/>
            <person name="Rouze P."/>
            <person name="Ellis J.G."/>
            <person name="Dodds P.N."/>
            <person name="Schein J.E."/>
            <person name="Zhong S."/>
            <person name="Hamelin R.C."/>
            <person name="Grigoriev I.V."/>
            <person name="Szabo L.J."/>
            <person name="Martin F."/>
        </authorList>
    </citation>
    <scope>NUCLEOTIDE SEQUENCE [LARGE SCALE GENOMIC DNA]</scope>
    <source>
        <strain evidence="2">CRL 75-36-700-3 / race SCCL</strain>
    </source>
</reference>
<gene>
    <name evidence="1" type="ORF">PGTG_06548</name>
</gene>
<dbReference type="OrthoDB" id="2513962at2759"/>
<dbReference type="HOGENOM" id="CLU_057742_0_0_1"/>
<dbReference type="AlphaFoldDB" id="E3K8F2"/>
<dbReference type="InParanoid" id="E3K8F2"/>
<accession>E3K8F2</accession>
<proteinExistence type="predicted"/>
<dbReference type="OMA" id="TEYWETM"/>
<reference key="1">
    <citation type="submission" date="2007-01" db="EMBL/GenBank/DDBJ databases">
        <title>The Genome Sequence of Puccinia graminis f. sp. tritici Strain CRL 75-36-700-3.</title>
        <authorList>
            <consortium name="The Broad Institute Genome Sequencing Platform"/>
            <person name="Birren B."/>
            <person name="Lander E."/>
            <person name="Galagan J."/>
            <person name="Nusbaum C."/>
            <person name="Devon K."/>
            <person name="Cuomo C."/>
            <person name="Jaffe D."/>
            <person name="Butler J."/>
            <person name="Alvarez P."/>
            <person name="Gnerre S."/>
            <person name="Grabherr M."/>
            <person name="Mauceli E."/>
            <person name="Brockman W."/>
            <person name="Young S."/>
            <person name="LaButti K."/>
            <person name="Sykes S."/>
            <person name="DeCaprio D."/>
            <person name="Crawford M."/>
            <person name="Koehrsen M."/>
            <person name="Engels R."/>
            <person name="Montgomery P."/>
            <person name="Pearson M."/>
            <person name="Howarth C."/>
            <person name="Larson L."/>
            <person name="White J."/>
            <person name="Zeng Q."/>
            <person name="Kodira C."/>
            <person name="Yandava C."/>
            <person name="Alvarado L."/>
            <person name="O'Leary S."/>
            <person name="Szabo L."/>
            <person name="Dean R."/>
            <person name="Schein J."/>
        </authorList>
    </citation>
    <scope>NUCLEOTIDE SEQUENCE</scope>
    <source>
        <strain>CRL 75-36-700-3</strain>
    </source>
</reference>
<evidence type="ECO:0000313" key="1">
    <source>
        <dbReference type="EMBL" id="EFP80592.1"/>
    </source>
</evidence>
<dbReference type="RefSeq" id="XP_003325011.1">
    <property type="nucleotide sequence ID" value="XM_003324963.1"/>
</dbReference>
<dbReference type="KEGG" id="pgr:PGTG_06548"/>
<evidence type="ECO:0000313" key="2">
    <source>
        <dbReference type="Proteomes" id="UP000008783"/>
    </source>
</evidence>
<dbReference type="EMBL" id="DS178276">
    <property type="protein sequence ID" value="EFP80592.1"/>
    <property type="molecule type" value="Genomic_DNA"/>
</dbReference>
<organism evidence="1 2">
    <name type="scientific">Puccinia graminis f. sp. tritici (strain CRL 75-36-700-3 / race SCCL)</name>
    <name type="common">Black stem rust fungus</name>
    <dbReference type="NCBI Taxonomy" id="418459"/>
    <lineage>
        <taxon>Eukaryota</taxon>
        <taxon>Fungi</taxon>
        <taxon>Dikarya</taxon>
        <taxon>Basidiomycota</taxon>
        <taxon>Pucciniomycotina</taxon>
        <taxon>Pucciniomycetes</taxon>
        <taxon>Pucciniales</taxon>
        <taxon>Pucciniaceae</taxon>
        <taxon>Puccinia</taxon>
    </lineage>
</organism>
<dbReference type="GeneID" id="10539604"/>
<keyword evidence="2" id="KW-1185">Reference proteome</keyword>
<dbReference type="Proteomes" id="UP000008783">
    <property type="component" value="Unassembled WGS sequence"/>
</dbReference>
<dbReference type="VEuPathDB" id="FungiDB:PGTG_06548"/>
<sequence>MELSKWLLDQAFTPEHSFPVFGIVPSEKDLRQGNEFGLIQKILLEQISRKRHGKYSLEAAISIIELWYHDFHPTIWEKIKNNHDGCSPEIYLVLILYKAIDSGITVQEDEEILTEWDSLDDLKIPNLRKFPFTMKPERFFTKGLSGDGSINPPIDILKIKQSDFEPNSIKVEGLPARVWKYKNKSETQIFKYRIRLEDGSKASRLNNVISRFNLLDTHLKICHREILCHMNSQGKEVVEDALNSFSDWFKRVLTGKEDQSLPIIGDIETGKVQLNWEDFGKVQIYMGR</sequence>
<protein>
    <submittedName>
        <fullName evidence="1">Uncharacterized protein</fullName>
    </submittedName>
</protein>